<evidence type="ECO:0000313" key="4">
    <source>
        <dbReference type="Proteomes" id="UP000193963"/>
    </source>
</evidence>
<name>A0A1X6YEB9_9RHOB</name>
<evidence type="ECO:0000259" key="2">
    <source>
        <dbReference type="Pfam" id="PF11412"/>
    </source>
</evidence>
<protein>
    <recommendedName>
        <fullName evidence="2">Thiol:disulfide interchange protein DsbD N-terminal domain-containing protein</fullName>
    </recommendedName>
</protein>
<evidence type="ECO:0000256" key="1">
    <source>
        <dbReference type="SAM" id="SignalP"/>
    </source>
</evidence>
<dbReference type="Pfam" id="PF11412">
    <property type="entry name" value="DsbD_N"/>
    <property type="match status" value="1"/>
</dbReference>
<sequence length="274" mass="29331">MSKAMIRPVARLLSLFSLLMAALAPPAVANPYAEYLTARILPGWREADGTHVAGLELTLADGWKTYWRQPGSAGIPPSFNWSGSDNLQRVEVIWPRPEVFELSGMRSIGYHDHVVLPLRIAPTRDGAPVELRGDIFLGICENVCVPMDISVAGTLPAGGDRTPAIAAALAGRPYSEQEARVSSVTCAVRPKDKGLLIEARIRMPSAGGTEVTVFEPHVPGAVVSDSVSRREGDTLVSKAILSPGASGLHLDRSRLKITVLGHNYAVEIEGCPAR</sequence>
<dbReference type="AlphaFoldDB" id="A0A1X6YEB9"/>
<accession>A0A1X6YEB9</accession>
<gene>
    <name evidence="3" type="ORF">PSM7751_00522</name>
</gene>
<reference evidence="3 4" key="1">
    <citation type="submission" date="2017-03" db="EMBL/GenBank/DDBJ databases">
        <authorList>
            <person name="Afonso C.L."/>
            <person name="Miller P.J."/>
            <person name="Scott M.A."/>
            <person name="Spackman E."/>
            <person name="Goraichik I."/>
            <person name="Dimitrov K.M."/>
            <person name="Suarez D.L."/>
            <person name="Swayne D.E."/>
        </authorList>
    </citation>
    <scope>NUCLEOTIDE SEQUENCE [LARGE SCALE GENOMIC DNA]</scope>
    <source>
        <strain evidence="3 4">CECT 7751</strain>
    </source>
</reference>
<evidence type="ECO:0000313" key="3">
    <source>
        <dbReference type="EMBL" id="SLN17112.1"/>
    </source>
</evidence>
<organism evidence="3 4">
    <name type="scientific">Pseudooceanicola marinus</name>
    <dbReference type="NCBI Taxonomy" id="396013"/>
    <lineage>
        <taxon>Bacteria</taxon>
        <taxon>Pseudomonadati</taxon>
        <taxon>Pseudomonadota</taxon>
        <taxon>Alphaproteobacteria</taxon>
        <taxon>Rhodobacterales</taxon>
        <taxon>Paracoccaceae</taxon>
        <taxon>Pseudooceanicola</taxon>
    </lineage>
</organism>
<feature type="chain" id="PRO_5012123435" description="Thiol:disulfide interchange protein DsbD N-terminal domain-containing protein" evidence="1">
    <location>
        <begin position="30"/>
        <end position="274"/>
    </location>
</feature>
<keyword evidence="1" id="KW-0732">Signal</keyword>
<keyword evidence="4" id="KW-1185">Reference proteome</keyword>
<dbReference type="Proteomes" id="UP000193963">
    <property type="component" value="Unassembled WGS sequence"/>
</dbReference>
<feature type="signal peptide" evidence="1">
    <location>
        <begin position="1"/>
        <end position="29"/>
    </location>
</feature>
<dbReference type="EMBL" id="FWFN01000001">
    <property type="protein sequence ID" value="SLN17112.1"/>
    <property type="molecule type" value="Genomic_DNA"/>
</dbReference>
<feature type="domain" description="Thiol:disulfide interchange protein DsbD N-terminal" evidence="2">
    <location>
        <begin position="42"/>
        <end position="148"/>
    </location>
</feature>
<proteinExistence type="predicted"/>
<dbReference type="InterPro" id="IPR028250">
    <property type="entry name" value="DsbDN"/>
</dbReference>